<dbReference type="Proteomes" id="UP000059680">
    <property type="component" value="Chromosome 9"/>
</dbReference>
<accession>A0A0N7KR76</accession>
<dbReference type="AlphaFoldDB" id="A0A0N7KR76"/>
<dbReference type="EMBL" id="AP014965">
    <property type="protein sequence ID" value="BAT09242.1"/>
    <property type="molecule type" value="Genomic_DNA"/>
</dbReference>
<dbReference type="OMA" id="GCKRICH"/>
<dbReference type="FunCoup" id="A0A0N7KR76">
    <property type="interactions" value="4"/>
</dbReference>
<evidence type="ECO:0000313" key="1">
    <source>
        <dbReference type="EMBL" id="BAT09242.1"/>
    </source>
</evidence>
<name>A0A0N7KR76_ORYSJ</name>
<reference evidence="2" key="1">
    <citation type="journal article" date="2005" name="Nature">
        <title>The map-based sequence of the rice genome.</title>
        <authorList>
            <consortium name="International rice genome sequencing project (IRGSP)"/>
            <person name="Matsumoto T."/>
            <person name="Wu J."/>
            <person name="Kanamori H."/>
            <person name="Katayose Y."/>
            <person name="Fujisawa M."/>
            <person name="Namiki N."/>
            <person name="Mizuno H."/>
            <person name="Yamamoto K."/>
            <person name="Antonio B.A."/>
            <person name="Baba T."/>
            <person name="Sakata K."/>
            <person name="Nagamura Y."/>
            <person name="Aoki H."/>
            <person name="Arikawa K."/>
            <person name="Arita K."/>
            <person name="Bito T."/>
            <person name="Chiden Y."/>
            <person name="Fujitsuka N."/>
            <person name="Fukunaka R."/>
            <person name="Hamada M."/>
            <person name="Harada C."/>
            <person name="Hayashi A."/>
            <person name="Hijishita S."/>
            <person name="Honda M."/>
            <person name="Hosokawa S."/>
            <person name="Ichikawa Y."/>
            <person name="Idonuma A."/>
            <person name="Iijima M."/>
            <person name="Ikeda M."/>
            <person name="Ikeno M."/>
            <person name="Ito K."/>
            <person name="Ito S."/>
            <person name="Ito T."/>
            <person name="Ito Y."/>
            <person name="Ito Y."/>
            <person name="Iwabuchi A."/>
            <person name="Kamiya K."/>
            <person name="Karasawa W."/>
            <person name="Kurita K."/>
            <person name="Katagiri S."/>
            <person name="Kikuta A."/>
            <person name="Kobayashi H."/>
            <person name="Kobayashi N."/>
            <person name="Machita K."/>
            <person name="Maehara T."/>
            <person name="Masukawa M."/>
            <person name="Mizubayashi T."/>
            <person name="Mukai Y."/>
            <person name="Nagasaki H."/>
            <person name="Nagata Y."/>
            <person name="Naito S."/>
            <person name="Nakashima M."/>
            <person name="Nakama Y."/>
            <person name="Nakamichi Y."/>
            <person name="Nakamura M."/>
            <person name="Meguro A."/>
            <person name="Negishi M."/>
            <person name="Ohta I."/>
            <person name="Ohta T."/>
            <person name="Okamoto M."/>
            <person name="Ono N."/>
            <person name="Saji S."/>
            <person name="Sakaguchi M."/>
            <person name="Sakai K."/>
            <person name="Shibata M."/>
            <person name="Shimokawa T."/>
            <person name="Song J."/>
            <person name="Takazaki Y."/>
            <person name="Terasawa K."/>
            <person name="Tsugane M."/>
            <person name="Tsuji K."/>
            <person name="Ueda S."/>
            <person name="Waki K."/>
            <person name="Yamagata H."/>
            <person name="Yamamoto M."/>
            <person name="Yamamoto S."/>
            <person name="Yamane H."/>
            <person name="Yoshiki S."/>
            <person name="Yoshihara R."/>
            <person name="Yukawa K."/>
            <person name="Zhong H."/>
            <person name="Yano M."/>
            <person name="Yuan Q."/>
            <person name="Ouyang S."/>
            <person name="Liu J."/>
            <person name="Jones K.M."/>
            <person name="Gansberger K."/>
            <person name="Moffat K."/>
            <person name="Hill J."/>
            <person name="Bera J."/>
            <person name="Fadrosh D."/>
            <person name="Jin S."/>
            <person name="Johri S."/>
            <person name="Kim M."/>
            <person name="Overton L."/>
            <person name="Reardon M."/>
            <person name="Tsitrin T."/>
            <person name="Vuong H."/>
            <person name="Weaver B."/>
            <person name="Ciecko A."/>
            <person name="Tallon L."/>
            <person name="Jackson J."/>
            <person name="Pai G."/>
            <person name="Aken S.V."/>
            <person name="Utterback T."/>
            <person name="Reidmuller S."/>
            <person name="Feldblyum T."/>
            <person name="Hsiao J."/>
            <person name="Zismann V."/>
            <person name="Iobst S."/>
            <person name="de Vazeille A.R."/>
            <person name="Buell C.R."/>
            <person name="Ying K."/>
            <person name="Li Y."/>
            <person name="Lu T."/>
            <person name="Huang Y."/>
            <person name="Zhao Q."/>
            <person name="Feng Q."/>
            <person name="Zhang L."/>
            <person name="Zhu J."/>
            <person name="Weng Q."/>
            <person name="Mu J."/>
            <person name="Lu Y."/>
            <person name="Fan D."/>
            <person name="Liu Y."/>
            <person name="Guan J."/>
            <person name="Zhang Y."/>
            <person name="Yu S."/>
            <person name="Liu X."/>
            <person name="Zhang Y."/>
            <person name="Hong G."/>
            <person name="Han B."/>
            <person name="Choisne N."/>
            <person name="Demange N."/>
            <person name="Orjeda G."/>
            <person name="Samain S."/>
            <person name="Cattolico L."/>
            <person name="Pelletier E."/>
            <person name="Couloux A."/>
            <person name="Segurens B."/>
            <person name="Wincker P."/>
            <person name="D'Hont A."/>
            <person name="Scarpelli C."/>
            <person name="Weissenbach J."/>
            <person name="Salanoubat M."/>
            <person name="Quetier F."/>
            <person name="Yu Y."/>
            <person name="Kim H.R."/>
            <person name="Rambo T."/>
            <person name="Currie J."/>
            <person name="Collura K."/>
            <person name="Luo M."/>
            <person name="Yang T."/>
            <person name="Ammiraju J.S.S."/>
            <person name="Engler F."/>
            <person name="Soderlund C."/>
            <person name="Wing R.A."/>
            <person name="Palmer L.E."/>
            <person name="de la Bastide M."/>
            <person name="Spiegel L."/>
            <person name="Nascimento L."/>
            <person name="Zutavern T."/>
            <person name="O'Shaughnessy A."/>
            <person name="Dike S."/>
            <person name="Dedhia N."/>
            <person name="Preston R."/>
            <person name="Balija V."/>
            <person name="McCombie W.R."/>
            <person name="Chow T."/>
            <person name="Chen H."/>
            <person name="Chung M."/>
            <person name="Chen C."/>
            <person name="Shaw J."/>
            <person name="Wu H."/>
            <person name="Hsiao K."/>
            <person name="Chao Y."/>
            <person name="Chu M."/>
            <person name="Cheng C."/>
            <person name="Hour A."/>
            <person name="Lee P."/>
            <person name="Lin S."/>
            <person name="Lin Y."/>
            <person name="Liou J."/>
            <person name="Liu S."/>
            <person name="Hsing Y."/>
            <person name="Raghuvanshi S."/>
            <person name="Mohanty A."/>
            <person name="Bharti A.K."/>
            <person name="Gaur A."/>
            <person name="Gupta V."/>
            <person name="Kumar D."/>
            <person name="Ravi V."/>
            <person name="Vij S."/>
            <person name="Kapur A."/>
            <person name="Khurana P."/>
            <person name="Khurana P."/>
            <person name="Khurana J.P."/>
            <person name="Tyagi A.K."/>
            <person name="Gaikwad K."/>
            <person name="Singh A."/>
            <person name="Dalal V."/>
            <person name="Srivastava S."/>
            <person name="Dixit A."/>
            <person name="Pal A.K."/>
            <person name="Ghazi I.A."/>
            <person name="Yadav M."/>
            <person name="Pandit A."/>
            <person name="Bhargava A."/>
            <person name="Sureshbabu K."/>
            <person name="Batra K."/>
            <person name="Sharma T.R."/>
            <person name="Mohapatra T."/>
            <person name="Singh N.K."/>
            <person name="Messing J."/>
            <person name="Nelson A.B."/>
            <person name="Fuks G."/>
            <person name="Kavchok S."/>
            <person name="Keizer G."/>
            <person name="Linton E."/>
            <person name="Llaca V."/>
            <person name="Song R."/>
            <person name="Tanyolac B."/>
            <person name="Young S."/>
            <person name="Ho-Il K."/>
            <person name="Hahn J.H."/>
            <person name="Sangsakoo G."/>
            <person name="Vanavichit A."/>
            <person name="de Mattos Luiz.A.T."/>
            <person name="Zimmer P.D."/>
            <person name="Malone G."/>
            <person name="Dellagostin O."/>
            <person name="de Oliveira A.C."/>
            <person name="Bevan M."/>
            <person name="Bancroft I."/>
            <person name="Minx P."/>
            <person name="Cordum H."/>
            <person name="Wilson R."/>
            <person name="Cheng Z."/>
            <person name="Jin W."/>
            <person name="Jiang J."/>
            <person name="Leong S.A."/>
            <person name="Iwama H."/>
            <person name="Gojobori T."/>
            <person name="Itoh T."/>
            <person name="Niimura Y."/>
            <person name="Fujii Y."/>
            <person name="Habara T."/>
            <person name="Sakai H."/>
            <person name="Sato Y."/>
            <person name="Wilson G."/>
            <person name="Kumar K."/>
            <person name="McCouch S."/>
            <person name="Juretic N."/>
            <person name="Hoen D."/>
            <person name="Wright S."/>
            <person name="Bruskiewich R."/>
            <person name="Bureau T."/>
            <person name="Miyao A."/>
            <person name="Hirochika H."/>
            <person name="Nishikawa T."/>
            <person name="Kadowaki K."/>
            <person name="Sugiura M."/>
            <person name="Burr B."/>
            <person name="Sasaki T."/>
        </authorList>
    </citation>
    <scope>NUCLEOTIDE SEQUENCE [LARGE SCALE GENOMIC DNA]</scope>
    <source>
        <strain evidence="2">cv. Nipponbare</strain>
    </source>
</reference>
<keyword evidence="2" id="KW-1185">Reference proteome</keyword>
<proteinExistence type="predicted"/>
<organism evidence="1 2">
    <name type="scientific">Oryza sativa subsp. japonica</name>
    <name type="common">Rice</name>
    <dbReference type="NCBI Taxonomy" id="39947"/>
    <lineage>
        <taxon>Eukaryota</taxon>
        <taxon>Viridiplantae</taxon>
        <taxon>Streptophyta</taxon>
        <taxon>Embryophyta</taxon>
        <taxon>Tracheophyta</taxon>
        <taxon>Spermatophyta</taxon>
        <taxon>Magnoliopsida</taxon>
        <taxon>Liliopsida</taxon>
        <taxon>Poales</taxon>
        <taxon>Poaceae</taxon>
        <taxon>BOP clade</taxon>
        <taxon>Oryzoideae</taxon>
        <taxon>Oryzeae</taxon>
        <taxon>Oryzinae</taxon>
        <taxon>Oryza</taxon>
        <taxon>Oryza sativa</taxon>
    </lineage>
</organism>
<gene>
    <name evidence="1" type="ordered locus">Os09g0545250</name>
    <name evidence="1" type="ORF">OSNPB_090545250</name>
</gene>
<sequence length="142" mass="16487">QNVLNLYESCSGQIVNKDKSSIMFSKNTSQADRKMVMEILDISTEARNEKYLGLPVYMGRSRAKTFAYLKERVWKKIQGWKEKLLSKAGKDILIKAVAQAIPTFAMSCFDLTKTLCDEISAIICRYFWSQQETENKMHWLSW</sequence>
<dbReference type="PANTHER" id="PTHR33116">
    <property type="entry name" value="REVERSE TRANSCRIPTASE ZINC-BINDING DOMAIN-CONTAINING PROTEIN-RELATED-RELATED"/>
    <property type="match status" value="1"/>
</dbReference>
<feature type="non-terminal residue" evidence="1">
    <location>
        <position position="1"/>
    </location>
</feature>
<feature type="non-terminal residue" evidence="1">
    <location>
        <position position="142"/>
    </location>
</feature>
<dbReference type="PANTHER" id="PTHR33116:SF86">
    <property type="entry name" value="REVERSE TRANSCRIPTASE DOMAIN-CONTAINING PROTEIN"/>
    <property type="match status" value="1"/>
</dbReference>
<dbReference type="eggNOG" id="KOG1075">
    <property type="taxonomic scope" value="Eukaryota"/>
</dbReference>
<reference evidence="1 2" key="2">
    <citation type="journal article" date="2013" name="Plant Cell Physiol.">
        <title>Rice Annotation Project Database (RAP-DB): an integrative and interactive database for rice genomics.</title>
        <authorList>
            <person name="Sakai H."/>
            <person name="Lee S.S."/>
            <person name="Tanaka T."/>
            <person name="Numa H."/>
            <person name="Kim J."/>
            <person name="Kawahara Y."/>
            <person name="Wakimoto H."/>
            <person name="Yang C.C."/>
            <person name="Iwamoto M."/>
            <person name="Abe T."/>
            <person name="Yamada Y."/>
            <person name="Muto A."/>
            <person name="Inokuchi H."/>
            <person name="Ikemura T."/>
            <person name="Matsumoto T."/>
            <person name="Sasaki T."/>
            <person name="Itoh T."/>
        </authorList>
    </citation>
    <scope>NUCLEOTIDE SEQUENCE [LARGE SCALE GENOMIC DNA]</scope>
    <source>
        <strain evidence="2">cv. Nipponbare</strain>
    </source>
</reference>
<evidence type="ECO:0000313" key="2">
    <source>
        <dbReference type="Proteomes" id="UP000059680"/>
    </source>
</evidence>
<dbReference type="Gramene" id="Os09t0545250-00">
    <property type="protein sequence ID" value="Os09t0545250-00"/>
    <property type="gene ID" value="Os09g0545250"/>
</dbReference>
<dbReference type="STRING" id="39947.A0A0N7KR76"/>
<dbReference type="PaxDb" id="39947-A0A0N7KR76"/>
<reference evidence="1 2" key="3">
    <citation type="journal article" date="2013" name="Rice">
        <title>Improvement of the Oryza sativa Nipponbare reference genome using next generation sequence and optical map data.</title>
        <authorList>
            <person name="Kawahara Y."/>
            <person name="de la Bastide M."/>
            <person name="Hamilton J.P."/>
            <person name="Kanamori H."/>
            <person name="McCombie W.R."/>
            <person name="Ouyang S."/>
            <person name="Schwartz D.C."/>
            <person name="Tanaka T."/>
            <person name="Wu J."/>
            <person name="Zhou S."/>
            <person name="Childs K.L."/>
            <person name="Davidson R.M."/>
            <person name="Lin H."/>
            <person name="Quesada-Ocampo L."/>
            <person name="Vaillancourt B."/>
            <person name="Sakai H."/>
            <person name="Lee S.S."/>
            <person name="Kim J."/>
            <person name="Numa H."/>
            <person name="Itoh T."/>
            <person name="Buell C.R."/>
            <person name="Matsumoto T."/>
        </authorList>
    </citation>
    <scope>NUCLEOTIDE SEQUENCE [LARGE SCALE GENOMIC DNA]</scope>
    <source>
        <strain evidence="2">cv. Nipponbare</strain>
    </source>
</reference>
<protein>
    <submittedName>
        <fullName evidence="1">Os09g0545250 protein</fullName>
    </submittedName>
</protein>
<dbReference type="InParanoid" id="A0A0N7KR76"/>